<gene>
    <name evidence="1" type="ORF">BJ138DRAFT_179069</name>
</gene>
<comment type="caution">
    <text evidence="1">The sequence shown here is derived from an EMBL/GenBank/DDBJ whole genome shotgun (WGS) entry which is preliminary data.</text>
</comment>
<reference evidence="1" key="1">
    <citation type="journal article" date="2021" name="New Phytol.">
        <title>Evolutionary innovations through gain and loss of genes in the ectomycorrhizal Boletales.</title>
        <authorList>
            <person name="Wu G."/>
            <person name="Miyauchi S."/>
            <person name="Morin E."/>
            <person name="Kuo A."/>
            <person name="Drula E."/>
            <person name="Varga T."/>
            <person name="Kohler A."/>
            <person name="Feng B."/>
            <person name="Cao Y."/>
            <person name="Lipzen A."/>
            <person name="Daum C."/>
            <person name="Hundley H."/>
            <person name="Pangilinan J."/>
            <person name="Johnson J."/>
            <person name="Barry K."/>
            <person name="LaButti K."/>
            <person name="Ng V."/>
            <person name="Ahrendt S."/>
            <person name="Min B."/>
            <person name="Choi I.G."/>
            <person name="Park H."/>
            <person name="Plett J.M."/>
            <person name="Magnuson J."/>
            <person name="Spatafora J.W."/>
            <person name="Nagy L.G."/>
            <person name="Henrissat B."/>
            <person name="Grigoriev I.V."/>
            <person name="Yang Z.L."/>
            <person name="Xu J."/>
            <person name="Martin F.M."/>
        </authorList>
    </citation>
    <scope>NUCLEOTIDE SEQUENCE</scope>
    <source>
        <strain evidence="1">ATCC 28755</strain>
    </source>
</reference>
<name>A0ACB8A9X8_9AGAM</name>
<keyword evidence="2" id="KW-1185">Reference proteome</keyword>
<dbReference type="EMBL" id="MU267738">
    <property type="protein sequence ID" value="KAH7909850.1"/>
    <property type="molecule type" value="Genomic_DNA"/>
</dbReference>
<proteinExistence type="predicted"/>
<evidence type="ECO:0000313" key="1">
    <source>
        <dbReference type="EMBL" id="KAH7909850.1"/>
    </source>
</evidence>
<dbReference type="Proteomes" id="UP000790377">
    <property type="component" value="Unassembled WGS sequence"/>
</dbReference>
<accession>A0ACB8A9X8</accession>
<sequence>MPFTTGQPILVVVPVTSVAADIMISTSVYFYLRPGRFGIRRTETRIRHLLIVSINMGFFTCAIGLVTVALVALPKHNWYVVGIGFVMVKSHVNSALAVLNARQTRCKGRIADPYGTILLPDISTIRMTQREGLK</sequence>
<evidence type="ECO:0000313" key="2">
    <source>
        <dbReference type="Proteomes" id="UP000790377"/>
    </source>
</evidence>
<protein>
    <submittedName>
        <fullName evidence="1">Uncharacterized protein</fullName>
    </submittedName>
</protein>
<organism evidence="1 2">
    <name type="scientific">Hygrophoropsis aurantiaca</name>
    <dbReference type="NCBI Taxonomy" id="72124"/>
    <lineage>
        <taxon>Eukaryota</taxon>
        <taxon>Fungi</taxon>
        <taxon>Dikarya</taxon>
        <taxon>Basidiomycota</taxon>
        <taxon>Agaricomycotina</taxon>
        <taxon>Agaricomycetes</taxon>
        <taxon>Agaricomycetidae</taxon>
        <taxon>Boletales</taxon>
        <taxon>Coniophorineae</taxon>
        <taxon>Hygrophoropsidaceae</taxon>
        <taxon>Hygrophoropsis</taxon>
    </lineage>
</organism>